<evidence type="ECO:0000313" key="2">
    <source>
        <dbReference type="Proteomes" id="UP000011514"/>
    </source>
</evidence>
<dbReference type="AlphaFoldDB" id="M0DW42"/>
<sequence length="115" mass="13235">MGVIQLLNTLFNLIFEITAKILSVPDFICCTPIRLPAHQDTNGSVTEFIRVSKLFEILAVQIETGKIEIASSDTCFFGLWDYFFVDIFDRPISIVDDWRERDHLGKRIRGRQLSV</sequence>
<protein>
    <submittedName>
        <fullName evidence="1">Uncharacterized protein</fullName>
    </submittedName>
</protein>
<evidence type="ECO:0000313" key="1">
    <source>
        <dbReference type="EMBL" id="ELZ38334.1"/>
    </source>
</evidence>
<gene>
    <name evidence="1" type="ORF">C471_10250</name>
</gene>
<accession>M0DW42</accession>
<comment type="caution">
    <text evidence="1">The sequence shown here is derived from an EMBL/GenBank/DDBJ whole genome shotgun (WGS) entry which is preliminary data.</text>
</comment>
<reference evidence="1 2" key="1">
    <citation type="journal article" date="2014" name="PLoS Genet.">
        <title>Phylogenetically driven sequencing of extremely halophilic archaea reveals strategies for static and dynamic osmo-response.</title>
        <authorList>
            <person name="Becker E.A."/>
            <person name="Seitzer P.M."/>
            <person name="Tritt A."/>
            <person name="Larsen D."/>
            <person name="Krusor M."/>
            <person name="Yao A.I."/>
            <person name="Wu D."/>
            <person name="Madern D."/>
            <person name="Eisen J.A."/>
            <person name="Darling A.E."/>
            <person name="Facciotti M.T."/>
        </authorList>
    </citation>
    <scope>NUCLEOTIDE SEQUENCE [LARGE SCALE GENOMIC DNA]</scope>
    <source>
        <strain evidence="1 2">DSM 1137</strain>
    </source>
</reference>
<proteinExistence type="predicted"/>
<keyword evidence="2" id="KW-1185">Reference proteome</keyword>
<organism evidence="1 2">
    <name type="scientific">Halorubrum saccharovorum DSM 1137</name>
    <dbReference type="NCBI Taxonomy" id="1227484"/>
    <lineage>
        <taxon>Archaea</taxon>
        <taxon>Methanobacteriati</taxon>
        <taxon>Methanobacteriota</taxon>
        <taxon>Stenosarchaea group</taxon>
        <taxon>Halobacteria</taxon>
        <taxon>Halobacteriales</taxon>
        <taxon>Haloferacaceae</taxon>
        <taxon>Halorubrum</taxon>
    </lineage>
</organism>
<dbReference type="Proteomes" id="UP000011514">
    <property type="component" value="Unassembled WGS sequence"/>
</dbReference>
<dbReference type="EMBL" id="AOJE01000057">
    <property type="protein sequence ID" value="ELZ38334.1"/>
    <property type="molecule type" value="Genomic_DNA"/>
</dbReference>
<name>M0DW42_9EURY</name>